<feature type="compositionally biased region" description="Basic and acidic residues" evidence="1">
    <location>
        <begin position="150"/>
        <end position="167"/>
    </location>
</feature>
<accession>A0A565ASR9</accession>
<evidence type="ECO:0000313" key="3">
    <source>
        <dbReference type="Proteomes" id="UP000489600"/>
    </source>
</evidence>
<name>A0A565ASR9_9BRAS</name>
<protein>
    <submittedName>
        <fullName evidence="2">Uncharacterized protein</fullName>
    </submittedName>
</protein>
<keyword evidence="3" id="KW-1185">Reference proteome</keyword>
<sequence length="185" mass="21021">MRVVEGRSFPFSDCLKNLFNESELEVASIMLKLSLPVYFSDDETPVKWGATKPRTSSRSQQQQPKVSPSSLLLPCPEVGTSPSSCLSREPVQTPPTTRKEDLGEVSSMYERLKRNSSTQRNIFPVLDNLPEEMEGSSVPVTQQLISESQRVFREQRATKPKRDREESPYVAPTSSKHKYYSFFPQ</sequence>
<organism evidence="2 3">
    <name type="scientific">Arabis nemorensis</name>
    <dbReference type="NCBI Taxonomy" id="586526"/>
    <lineage>
        <taxon>Eukaryota</taxon>
        <taxon>Viridiplantae</taxon>
        <taxon>Streptophyta</taxon>
        <taxon>Embryophyta</taxon>
        <taxon>Tracheophyta</taxon>
        <taxon>Spermatophyta</taxon>
        <taxon>Magnoliopsida</taxon>
        <taxon>eudicotyledons</taxon>
        <taxon>Gunneridae</taxon>
        <taxon>Pentapetalae</taxon>
        <taxon>rosids</taxon>
        <taxon>malvids</taxon>
        <taxon>Brassicales</taxon>
        <taxon>Brassicaceae</taxon>
        <taxon>Arabideae</taxon>
        <taxon>Arabis</taxon>
    </lineage>
</organism>
<dbReference type="AlphaFoldDB" id="A0A565ASR9"/>
<feature type="compositionally biased region" description="Polar residues" evidence="1">
    <location>
        <begin position="138"/>
        <end position="149"/>
    </location>
</feature>
<evidence type="ECO:0000256" key="1">
    <source>
        <dbReference type="SAM" id="MobiDB-lite"/>
    </source>
</evidence>
<feature type="compositionally biased region" description="Low complexity" evidence="1">
    <location>
        <begin position="51"/>
        <end position="76"/>
    </location>
</feature>
<evidence type="ECO:0000313" key="2">
    <source>
        <dbReference type="EMBL" id="VVA91943.1"/>
    </source>
</evidence>
<proteinExistence type="predicted"/>
<feature type="region of interest" description="Disordered" evidence="1">
    <location>
        <begin position="133"/>
        <end position="185"/>
    </location>
</feature>
<feature type="region of interest" description="Disordered" evidence="1">
    <location>
        <begin position="49"/>
        <end position="105"/>
    </location>
</feature>
<comment type="caution">
    <text evidence="2">The sequence shown here is derived from an EMBL/GenBank/DDBJ whole genome shotgun (WGS) entry which is preliminary data.</text>
</comment>
<dbReference type="EMBL" id="CABITT030000001">
    <property type="protein sequence ID" value="VVA91943.1"/>
    <property type="molecule type" value="Genomic_DNA"/>
</dbReference>
<dbReference type="Proteomes" id="UP000489600">
    <property type="component" value="Unassembled WGS sequence"/>
</dbReference>
<gene>
    <name evidence="2" type="ORF">ANE_LOCUS2388</name>
</gene>
<reference evidence="2" key="1">
    <citation type="submission" date="2019-07" db="EMBL/GenBank/DDBJ databases">
        <authorList>
            <person name="Dittberner H."/>
        </authorList>
    </citation>
    <scope>NUCLEOTIDE SEQUENCE [LARGE SCALE GENOMIC DNA]</scope>
</reference>